<dbReference type="Proteomes" id="UP000649799">
    <property type="component" value="Unassembled WGS sequence"/>
</dbReference>
<evidence type="ECO:0000313" key="2">
    <source>
        <dbReference type="EMBL" id="NHE58186.1"/>
    </source>
</evidence>
<feature type="domain" description="Divergent 4Fe-4S mono-cluster" evidence="1">
    <location>
        <begin position="4"/>
        <end position="65"/>
    </location>
</feature>
<dbReference type="RefSeq" id="WP_166148327.1">
    <property type="nucleotide sequence ID" value="NZ_JAANYN010000006.1"/>
</dbReference>
<dbReference type="InterPro" id="IPR010693">
    <property type="entry name" value="Divergent_4Fe-4S_mono-cluster"/>
</dbReference>
<name>A0ABX0HDD4_9BACT</name>
<gene>
    <name evidence="2" type="ORF">G9Q97_15350</name>
</gene>
<dbReference type="EMBL" id="JAANYN010000006">
    <property type="protein sequence ID" value="NHE58186.1"/>
    <property type="molecule type" value="Genomic_DNA"/>
</dbReference>
<dbReference type="Pfam" id="PF06902">
    <property type="entry name" value="Fer4_19"/>
    <property type="match status" value="1"/>
</dbReference>
<sequence>MKNYSNGEITIHWQPKLCQHAGICVKTLPKVYNPKASPWIAIENASTEALKAQVNSCPSGVLSFSLNEKV</sequence>
<proteinExistence type="predicted"/>
<protein>
    <submittedName>
        <fullName evidence="2">(4Fe-4S)-binding protein</fullName>
    </submittedName>
</protein>
<organism evidence="2 3">
    <name type="scientific">Cyclobacterium plantarum</name>
    <dbReference type="NCBI Taxonomy" id="2716263"/>
    <lineage>
        <taxon>Bacteria</taxon>
        <taxon>Pseudomonadati</taxon>
        <taxon>Bacteroidota</taxon>
        <taxon>Cytophagia</taxon>
        <taxon>Cytophagales</taxon>
        <taxon>Cyclobacteriaceae</taxon>
        <taxon>Cyclobacterium</taxon>
    </lineage>
</organism>
<evidence type="ECO:0000259" key="1">
    <source>
        <dbReference type="Pfam" id="PF06902"/>
    </source>
</evidence>
<comment type="caution">
    <text evidence="2">The sequence shown here is derived from an EMBL/GenBank/DDBJ whole genome shotgun (WGS) entry which is preliminary data.</text>
</comment>
<evidence type="ECO:0000313" key="3">
    <source>
        <dbReference type="Proteomes" id="UP000649799"/>
    </source>
</evidence>
<reference evidence="2 3" key="1">
    <citation type="submission" date="2020-03" db="EMBL/GenBank/DDBJ databases">
        <title>Cyclobacterium plantarum sp. nov., a marine bacterium isolated from a coastal-marine wetland.</title>
        <authorList>
            <person name="Sanchez-Porro C."/>
            <person name="Ventosa A."/>
            <person name="Amoozegar M."/>
        </authorList>
    </citation>
    <scope>NUCLEOTIDE SEQUENCE [LARGE SCALE GENOMIC DNA]</scope>
    <source>
        <strain evidence="2 3">GBPx2</strain>
    </source>
</reference>
<keyword evidence="3" id="KW-1185">Reference proteome</keyword>
<accession>A0ABX0HDD4</accession>